<dbReference type="AlphaFoldDB" id="A0A8J6B1P1"/>
<dbReference type="GO" id="GO:0003677">
    <property type="term" value="F:DNA binding"/>
    <property type="evidence" value="ECO:0007669"/>
    <property type="project" value="UniProtKB-KW"/>
</dbReference>
<gene>
    <name evidence="4" type="ORF">J8273_0855</name>
</gene>
<keyword evidence="3" id="KW-0804">Transcription</keyword>
<dbReference type="InterPro" id="IPR012295">
    <property type="entry name" value="TBP_dom_sf"/>
</dbReference>
<dbReference type="PANTHER" id="PTHR10126">
    <property type="entry name" value="TATA-BOX BINDING PROTEIN"/>
    <property type="match status" value="1"/>
</dbReference>
<evidence type="ECO:0000256" key="3">
    <source>
        <dbReference type="ARBA" id="ARBA00023163"/>
    </source>
</evidence>
<dbReference type="Pfam" id="PF00352">
    <property type="entry name" value="TBP"/>
    <property type="match status" value="1"/>
</dbReference>
<sequence>MCVGDHRDGTGSLTSSLLEGDNVGSVRVSTVAASFKVKSQKFSRDGLKSLSQSLQQLGLSSDYNPKFSENAGLKPSPAMQIDIGNKNLPMIPSGTKITVRLFQSGKGTILDCRSEEEPRKVTDYLKGKLRKSEEYREMVITTPKITSVNGQGNIGFRVDLAQFYKSYAVISNYSPEIQDAVNSKWSDPDGATTNLFTTGNVSVYAKSREDLRTAFDDVRELASSCKA</sequence>
<dbReference type="InterPro" id="IPR000814">
    <property type="entry name" value="TBP"/>
</dbReference>
<dbReference type="Gene3D" id="3.30.310.10">
    <property type="entry name" value="TATA-Binding Protein"/>
    <property type="match status" value="2"/>
</dbReference>
<evidence type="ECO:0000313" key="5">
    <source>
        <dbReference type="Proteomes" id="UP000717585"/>
    </source>
</evidence>
<keyword evidence="2" id="KW-0238">DNA-binding</keyword>
<evidence type="ECO:0000256" key="2">
    <source>
        <dbReference type="ARBA" id="ARBA00023125"/>
    </source>
</evidence>
<dbReference type="OrthoDB" id="2127950at2759"/>
<evidence type="ECO:0000313" key="4">
    <source>
        <dbReference type="EMBL" id="KAG9397370.1"/>
    </source>
</evidence>
<keyword evidence="5" id="KW-1185">Reference proteome</keyword>
<proteinExistence type="inferred from homology"/>
<accession>A0A8J6B1P1</accession>
<organism evidence="4 5">
    <name type="scientific">Carpediemonas membranifera</name>
    <dbReference type="NCBI Taxonomy" id="201153"/>
    <lineage>
        <taxon>Eukaryota</taxon>
        <taxon>Metamonada</taxon>
        <taxon>Carpediemonas-like organisms</taxon>
        <taxon>Carpediemonas</taxon>
    </lineage>
</organism>
<name>A0A8J6B1P1_9EUKA</name>
<dbReference type="SUPFAM" id="SSF55945">
    <property type="entry name" value="TATA-box binding protein-like"/>
    <property type="match status" value="1"/>
</dbReference>
<comment type="caution">
    <text evidence="4">The sequence shown here is derived from an EMBL/GenBank/DDBJ whole genome shotgun (WGS) entry which is preliminary data.</text>
</comment>
<comment type="similarity">
    <text evidence="1">Belongs to the TBP family.</text>
</comment>
<dbReference type="GO" id="GO:0006352">
    <property type="term" value="P:DNA-templated transcription initiation"/>
    <property type="evidence" value="ECO:0007669"/>
    <property type="project" value="InterPro"/>
</dbReference>
<dbReference type="Proteomes" id="UP000717585">
    <property type="component" value="Unassembled WGS sequence"/>
</dbReference>
<protein>
    <submittedName>
        <fullName evidence="4">TATA box-binding protein</fullName>
    </submittedName>
</protein>
<reference evidence="4" key="1">
    <citation type="submission" date="2021-05" db="EMBL/GenBank/DDBJ databases">
        <title>A free-living protist that lacks canonical eukaryotic 1 DNA replication and segregation systems.</title>
        <authorList>
            <person name="Salas-Leiva D.E."/>
            <person name="Tromer E.C."/>
            <person name="Curtis B.A."/>
            <person name="Jerlstrom-Hultqvist J."/>
            <person name="Kolisko M."/>
            <person name="Yi Z."/>
            <person name="Salas-Leiva J.S."/>
            <person name="Gallot-Lavallee L."/>
            <person name="Kops G.J.P.L."/>
            <person name="Archibald J.M."/>
            <person name="Simpson A.G.B."/>
            <person name="Roger A.J."/>
        </authorList>
    </citation>
    <scope>NUCLEOTIDE SEQUENCE</scope>
    <source>
        <strain evidence="4">BICM</strain>
    </source>
</reference>
<dbReference type="EMBL" id="JAHDYR010000002">
    <property type="protein sequence ID" value="KAG9397370.1"/>
    <property type="molecule type" value="Genomic_DNA"/>
</dbReference>
<evidence type="ECO:0000256" key="1">
    <source>
        <dbReference type="ARBA" id="ARBA00005560"/>
    </source>
</evidence>